<dbReference type="KEGG" id="vg:20098403"/>
<proteinExistence type="predicted"/>
<dbReference type="Proteomes" id="UP000203413">
    <property type="component" value="Segment"/>
</dbReference>
<dbReference type="RefSeq" id="YP_009051935.1">
    <property type="nucleotide sequence ID" value="NC_024692.1"/>
</dbReference>
<gene>
    <name evidence="1" type="ORF">PmNV_097</name>
</gene>
<evidence type="ECO:0000313" key="2">
    <source>
        <dbReference type="Proteomes" id="UP000203413"/>
    </source>
</evidence>
<organism evidence="1 2">
    <name type="scientific">Penaeus monodon nudivirus</name>
    <dbReference type="NCBI Taxonomy" id="1529056"/>
    <lineage>
        <taxon>Viruses</taxon>
        <taxon>Viruses incertae sedis</taxon>
        <taxon>Naldaviricetes</taxon>
        <taxon>Lefavirales</taxon>
        <taxon>Nudiviridae</taxon>
        <taxon>Gammanudivirus</taxon>
        <taxon>Gammanudivirus pemonodonis</taxon>
    </lineage>
</organism>
<evidence type="ECO:0000313" key="1">
    <source>
        <dbReference type="EMBL" id="AII15885.1"/>
    </source>
</evidence>
<sequence length="249" mass="29490">MSSILSEYTSKYYHSISDLPINTDVVSDFNFNESNLTRGFIHTLYSKISYNEYNKLFDIYSNVTNIDNQYFYYYSNNKVGLMTLEDRNANTISIEKWDFIPPSSVYSFNYHPSCYAIDEFEGRKFVDTANLINMSSRLCAYGSWFTNDYKRHTFLGCRLVPIPTDPKECSNIEIVDYDTRQSKNMTRLTWNSAKYINFDHSINRRVDYFIIFRNLSLPNIIYNEYQIVDLYKSQDLLHLVSSTDLRKLF</sequence>
<dbReference type="GeneID" id="20098403"/>
<name>A0A076FE25_9VIRU</name>
<accession>A0A076FE25</accession>
<keyword evidence="2" id="KW-1185">Reference proteome</keyword>
<reference evidence="1 2" key="1">
    <citation type="journal article" date="2014" name="BMC Genomics">
        <title>The genome and occlusion bodies of marine Penaeus monodon nudivirus (PmNV, also known as MBV and PemoNPV) suggest that it should be assigned to a new nudivirus genus that is distinct from the terrestrial nudiviruses.</title>
        <authorList>
            <person name="Yang Y.T."/>
            <person name="Lee D.Y."/>
            <person name="Wang Y."/>
            <person name="Hu J.M."/>
            <person name="Li W.H."/>
            <person name="Leu J.H."/>
            <person name="Chang G.D."/>
            <person name="Ke H.M."/>
            <person name="Kang S.T."/>
            <person name="Lin S.S."/>
            <person name="Kou G.H."/>
            <person name="Lo C.F."/>
        </authorList>
    </citation>
    <scope>NUCLEOTIDE SEQUENCE [LARGE SCALE GENOMIC DNA]</scope>
    <source>
        <strain evidence="1">Indonesia</strain>
    </source>
</reference>
<dbReference type="EMBL" id="KJ184318">
    <property type="protein sequence ID" value="AII15885.1"/>
    <property type="molecule type" value="Genomic_DNA"/>
</dbReference>
<protein>
    <submittedName>
        <fullName evidence="1">Uncharacterized protein</fullName>
    </submittedName>
</protein>